<proteinExistence type="predicted"/>
<dbReference type="CDD" id="cd07010">
    <property type="entry name" value="cupin_PMI_type_I_N_bac"/>
    <property type="match status" value="1"/>
</dbReference>
<sequence length="617" mass="70218">MSFMYNPFPYDDPNAINEIAVGKDISDTICFGLQDCSAMLAKRIQETLAEKRTCVLSLDGYTSAPFGVLALQVARLLLQENIAITNSETNNLYLEESELDARLSDNLPQDRTMDPPLLYGKLYANGYEGLMDTAKVTAKIQRILAFKDSGEGVYILSGNGALCDALVELSDIRCYLDLTQKRTVLNIKQAKTKNLGYTSPKPYKETLRHAYYVDFEVAAALRGKLIASRQLDYYLAADDINSIQLLPLASYIAICETLVRYPFRCRPVYLEGVWGGFYVKHLRNLPDTMKNCAWVFDLIPMEVSIVAKLQDKEIEFPFFGFVQTVGELLMGRTCCEKFDGYFPIRFNYDDTFHASGNMSIQCHPDSKYVKEHNNELGRQDESYYIVVAGQEAKTYCGFTETCDVEEFIDECKKSEKNGLPFDHDAYVHSEASKPGMQFLIPAGTIHASGRNQVILEIGSLTIGSYTYKMYDYVRKDLDGNPRPIHSIQGDAVLKRERKAAWVRKNLIQEPRIVRESPEGKEITVGEHDLLYFTLRNLCFSSRMTDDTKDRFHVLVLVEGEKVLIRSLENPDKFYVQNYMDMIVVPSSFGKYELINQGVGKIIIHKTMLRDGYEHIER</sequence>
<dbReference type="PANTHER" id="PTHR42742:SF3">
    <property type="entry name" value="FRUCTOKINASE"/>
    <property type="match status" value="1"/>
</dbReference>
<keyword evidence="4" id="KW-1185">Reference proteome</keyword>
<evidence type="ECO:0000256" key="2">
    <source>
        <dbReference type="ARBA" id="ARBA00022833"/>
    </source>
</evidence>
<dbReference type="Gene3D" id="2.60.120.10">
    <property type="entry name" value="Jelly Rolls"/>
    <property type="match status" value="1"/>
</dbReference>
<accession>G8QWA4</accession>
<keyword evidence="1" id="KW-0479">Metal-binding</keyword>
<dbReference type="RefSeq" id="WP_014270250.1">
    <property type="nucleotide sequence ID" value="NC_016633.1"/>
</dbReference>
<dbReference type="eggNOG" id="COG1482">
    <property type="taxonomic scope" value="Bacteria"/>
</dbReference>
<dbReference type="InterPro" id="IPR051804">
    <property type="entry name" value="Carb_Metab_Reg_Kinase/Isom"/>
</dbReference>
<evidence type="ECO:0000313" key="4">
    <source>
        <dbReference type="Proteomes" id="UP000005632"/>
    </source>
</evidence>
<dbReference type="KEGG" id="sgp:SpiGrapes_1595"/>
<keyword evidence="2" id="KW-0862">Zinc</keyword>
<dbReference type="SUPFAM" id="SSF51182">
    <property type="entry name" value="RmlC-like cupins"/>
    <property type="match status" value="1"/>
</dbReference>
<dbReference type="PANTHER" id="PTHR42742">
    <property type="entry name" value="TRANSCRIPTIONAL REPRESSOR MPRA"/>
    <property type="match status" value="1"/>
</dbReference>
<dbReference type="GO" id="GO:0016853">
    <property type="term" value="F:isomerase activity"/>
    <property type="evidence" value="ECO:0007669"/>
    <property type="project" value="UniProtKB-KW"/>
</dbReference>
<protein>
    <submittedName>
        <fullName evidence="3">Phosphomannose isomerase</fullName>
    </submittedName>
</protein>
<keyword evidence="3" id="KW-0413">Isomerase</keyword>
<dbReference type="InterPro" id="IPR014710">
    <property type="entry name" value="RmlC-like_jellyroll"/>
</dbReference>
<gene>
    <name evidence="3" type="ordered locus">SpiGrapes_1595</name>
</gene>
<dbReference type="EMBL" id="CP003155">
    <property type="protein sequence ID" value="AEV29402.1"/>
    <property type="molecule type" value="Genomic_DNA"/>
</dbReference>
<name>G8QWA4_SPHPG</name>
<dbReference type="STRING" id="158190.SpiGrapes_1595"/>
<dbReference type="AlphaFoldDB" id="G8QWA4"/>
<dbReference type="GO" id="GO:0046872">
    <property type="term" value="F:metal ion binding"/>
    <property type="evidence" value="ECO:0007669"/>
    <property type="project" value="UniProtKB-KW"/>
</dbReference>
<dbReference type="OrthoDB" id="9808275at2"/>
<evidence type="ECO:0000313" key="3">
    <source>
        <dbReference type="EMBL" id="AEV29402.1"/>
    </source>
</evidence>
<reference evidence="3 4" key="1">
    <citation type="submission" date="2011-11" db="EMBL/GenBank/DDBJ databases">
        <title>Complete sequence of Spirochaeta sp. grapes.</title>
        <authorList>
            <consortium name="US DOE Joint Genome Institute"/>
            <person name="Lucas S."/>
            <person name="Han J."/>
            <person name="Lapidus A."/>
            <person name="Cheng J.-F."/>
            <person name="Goodwin L."/>
            <person name="Pitluck S."/>
            <person name="Peters L."/>
            <person name="Ovchinnikova G."/>
            <person name="Munk A.C."/>
            <person name="Detter J.C."/>
            <person name="Han C."/>
            <person name="Tapia R."/>
            <person name="Land M."/>
            <person name="Hauser L."/>
            <person name="Kyrpides N."/>
            <person name="Ivanova N."/>
            <person name="Pagani I."/>
            <person name="Ritalahtilisa K."/>
            <person name="Loeffler F."/>
            <person name="Woyke T."/>
        </authorList>
    </citation>
    <scope>NUCLEOTIDE SEQUENCE [LARGE SCALE GENOMIC DNA]</scope>
    <source>
        <strain evidence="4">ATCC BAA-1885 / DSM 22778 / Grapes</strain>
    </source>
</reference>
<organism evidence="3 4">
    <name type="scientific">Sphaerochaeta pleomorpha (strain ATCC BAA-1885 / DSM 22778 / Grapes)</name>
    <dbReference type="NCBI Taxonomy" id="158190"/>
    <lineage>
        <taxon>Bacteria</taxon>
        <taxon>Pseudomonadati</taxon>
        <taxon>Spirochaetota</taxon>
        <taxon>Spirochaetia</taxon>
        <taxon>Spirochaetales</taxon>
        <taxon>Sphaerochaetaceae</taxon>
        <taxon>Sphaerochaeta</taxon>
    </lineage>
</organism>
<evidence type="ECO:0000256" key="1">
    <source>
        <dbReference type="ARBA" id="ARBA00022723"/>
    </source>
</evidence>
<dbReference type="HOGENOM" id="CLU_466831_0_0_12"/>
<dbReference type="InterPro" id="IPR011051">
    <property type="entry name" value="RmlC_Cupin_sf"/>
</dbReference>
<dbReference type="Proteomes" id="UP000005632">
    <property type="component" value="Chromosome"/>
</dbReference>